<proteinExistence type="predicted"/>
<evidence type="ECO:0000313" key="1">
    <source>
        <dbReference type="EMBL" id="OIQ64663.1"/>
    </source>
</evidence>
<dbReference type="EMBL" id="MLJW01007936">
    <property type="protein sequence ID" value="OIQ64663.1"/>
    <property type="molecule type" value="Genomic_DNA"/>
</dbReference>
<reference evidence="1" key="1">
    <citation type="submission" date="2016-10" db="EMBL/GenBank/DDBJ databases">
        <title>Sequence of Gallionella enrichment culture.</title>
        <authorList>
            <person name="Poehlein A."/>
            <person name="Muehling M."/>
            <person name="Daniel R."/>
        </authorList>
    </citation>
    <scope>NUCLEOTIDE SEQUENCE</scope>
</reference>
<gene>
    <name evidence="1" type="ORF">GALL_537860</name>
</gene>
<accession>A0A1J5PA19</accession>
<organism evidence="1">
    <name type="scientific">mine drainage metagenome</name>
    <dbReference type="NCBI Taxonomy" id="410659"/>
    <lineage>
        <taxon>unclassified sequences</taxon>
        <taxon>metagenomes</taxon>
        <taxon>ecological metagenomes</taxon>
    </lineage>
</organism>
<name>A0A1J5PA19_9ZZZZ</name>
<dbReference type="AlphaFoldDB" id="A0A1J5PA19"/>
<sequence>MFVLQVVVQTQPLGGQVLADHRHVEVGAALAPHFRRPGITIVAGLVGDLAGLGQQLLPLVTGQAVAIPVRAGVLAAMVEKPDVVVAVLDRLDLGLDEGVELGQIGGQLGG</sequence>
<comment type="caution">
    <text evidence="1">The sequence shown here is derived from an EMBL/GenBank/DDBJ whole genome shotgun (WGS) entry which is preliminary data.</text>
</comment>
<protein>
    <submittedName>
        <fullName evidence="1">Uncharacterized protein</fullName>
    </submittedName>
</protein>